<dbReference type="Pfam" id="PF13671">
    <property type="entry name" value="AAA_33"/>
    <property type="match status" value="1"/>
</dbReference>
<protein>
    <submittedName>
        <fullName evidence="2">Uncharacterized protein</fullName>
    </submittedName>
</protein>
<dbReference type="VEuPathDB" id="FungiDB:SPPG_01624"/>
<dbReference type="EMBL" id="KQ257451">
    <property type="protein sequence ID" value="KND04190.1"/>
    <property type="molecule type" value="Genomic_DNA"/>
</dbReference>
<dbReference type="eggNOG" id="KOG2401">
    <property type="taxonomic scope" value="Eukaryota"/>
</dbReference>
<dbReference type="STRING" id="645134.A0A0L0HTG8"/>
<feature type="region of interest" description="Disordered" evidence="1">
    <location>
        <begin position="269"/>
        <end position="357"/>
    </location>
</feature>
<gene>
    <name evidence="2" type="ORF">SPPG_01624</name>
</gene>
<sequence length="357" mass="40665">MNQCMHTTDTERPIWEGKQVLREENSVASDGPLPPFSDPQSAPVGGTPVDAEPKEKLMYIMRGAPGSGKSTVARDLLVKHGNKGCILSTDDFFCIDTGNYEFNAAKLAEAHEWNQERARDAISSRMSPIIIDNTHTQKWEAKPYVEMGLKQGYSIVVVEPETPWWKEKNVTELAQRNTHGVSAEAIQRMVERWEDDFTVDAILASERPGSRRDSPRDMAMAQAREEGRQQASLEIAERLRVLAILTEEQIIEVTTLSVHIERYYAQPQFTSRGRPSRGSPYSTASWSRTEQGTRGRYSDRFYSRGGRGDTFWTHHRRDDSGTSSFTSYSDDRNVFPQYDGSRGRHHSRGFRGEWRNR</sequence>
<keyword evidence="3" id="KW-1185">Reference proteome</keyword>
<dbReference type="PANTHER" id="PTHR13308:SF40">
    <property type="entry name" value="NEDD4-BINDING PROTEIN 2-LIKE 1"/>
    <property type="match status" value="1"/>
</dbReference>
<dbReference type="AlphaFoldDB" id="A0A0L0HTG8"/>
<dbReference type="RefSeq" id="XP_016612229.1">
    <property type="nucleotide sequence ID" value="XM_016749942.1"/>
</dbReference>
<dbReference type="InterPro" id="IPR026302">
    <property type="entry name" value="NEDD4-bd_p2"/>
</dbReference>
<evidence type="ECO:0000313" key="2">
    <source>
        <dbReference type="EMBL" id="KND04190.1"/>
    </source>
</evidence>
<evidence type="ECO:0000313" key="3">
    <source>
        <dbReference type="Proteomes" id="UP000053201"/>
    </source>
</evidence>
<dbReference type="Gene3D" id="3.40.50.300">
    <property type="entry name" value="P-loop containing nucleotide triphosphate hydrolases"/>
    <property type="match status" value="1"/>
</dbReference>
<dbReference type="Proteomes" id="UP000053201">
    <property type="component" value="Unassembled WGS sequence"/>
</dbReference>
<dbReference type="GeneID" id="27685275"/>
<feature type="compositionally biased region" description="Polar residues" evidence="1">
    <location>
        <begin position="281"/>
        <end position="290"/>
    </location>
</feature>
<dbReference type="PANTHER" id="PTHR13308">
    <property type="entry name" value="NEDD4-BINDING PROTEIN 2-LIKE 1"/>
    <property type="match status" value="1"/>
</dbReference>
<dbReference type="OrthoDB" id="3231855at2759"/>
<feature type="compositionally biased region" description="Low complexity" evidence="1">
    <location>
        <begin position="271"/>
        <end position="280"/>
    </location>
</feature>
<feature type="region of interest" description="Disordered" evidence="1">
    <location>
        <begin position="205"/>
        <end position="230"/>
    </location>
</feature>
<feature type="compositionally biased region" description="Basic and acidic residues" evidence="1">
    <location>
        <begin position="8"/>
        <end position="25"/>
    </location>
</feature>
<organism evidence="2 3">
    <name type="scientific">Spizellomyces punctatus (strain DAOM BR117)</name>
    <dbReference type="NCBI Taxonomy" id="645134"/>
    <lineage>
        <taxon>Eukaryota</taxon>
        <taxon>Fungi</taxon>
        <taxon>Fungi incertae sedis</taxon>
        <taxon>Chytridiomycota</taxon>
        <taxon>Chytridiomycota incertae sedis</taxon>
        <taxon>Chytridiomycetes</taxon>
        <taxon>Spizellomycetales</taxon>
        <taxon>Spizellomycetaceae</taxon>
        <taxon>Spizellomyces</taxon>
    </lineage>
</organism>
<feature type="region of interest" description="Disordered" evidence="1">
    <location>
        <begin position="1"/>
        <end position="50"/>
    </location>
</feature>
<proteinExistence type="predicted"/>
<dbReference type="InterPro" id="IPR027417">
    <property type="entry name" value="P-loop_NTPase"/>
</dbReference>
<accession>A0A0L0HTG8</accession>
<dbReference type="SUPFAM" id="SSF52540">
    <property type="entry name" value="P-loop containing nucleoside triphosphate hydrolases"/>
    <property type="match status" value="1"/>
</dbReference>
<dbReference type="InParanoid" id="A0A0L0HTG8"/>
<name>A0A0L0HTG8_SPIPD</name>
<feature type="compositionally biased region" description="Basic and acidic residues" evidence="1">
    <location>
        <begin position="291"/>
        <end position="302"/>
    </location>
</feature>
<reference evidence="2 3" key="1">
    <citation type="submission" date="2009-08" db="EMBL/GenBank/DDBJ databases">
        <title>The Genome Sequence of Spizellomyces punctatus strain DAOM BR117.</title>
        <authorList>
            <consortium name="The Broad Institute Genome Sequencing Platform"/>
            <person name="Russ C."/>
            <person name="Cuomo C."/>
            <person name="Shea T."/>
            <person name="Young S.K."/>
            <person name="Zeng Q."/>
            <person name="Koehrsen M."/>
            <person name="Haas B."/>
            <person name="Borodovsky M."/>
            <person name="Guigo R."/>
            <person name="Alvarado L."/>
            <person name="Berlin A."/>
            <person name="Bochicchio J."/>
            <person name="Borenstein D."/>
            <person name="Chapman S."/>
            <person name="Chen Z."/>
            <person name="Engels R."/>
            <person name="Freedman E."/>
            <person name="Gellesch M."/>
            <person name="Goldberg J."/>
            <person name="Griggs A."/>
            <person name="Gujja S."/>
            <person name="Heiman D."/>
            <person name="Hepburn T."/>
            <person name="Howarth C."/>
            <person name="Jen D."/>
            <person name="Larson L."/>
            <person name="Lewis B."/>
            <person name="Mehta T."/>
            <person name="Park D."/>
            <person name="Pearson M."/>
            <person name="Roberts A."/>
            <person name="Saif S."/>
            <person name="Shenoy N."/>
            <person name="Sisk P."/>
            <person name="Stolte C."/>
            <person name="Sykes S."/>
            <person name="Thomson T."/>
            <person name="Walk T."/>
            <person name="White J."/>
            <person name="Yandava C."/>
            <person name="Burger G."/>
            <person name="Gray M.W."/>
            <person name="Holland P.W.H."/>
            <person name="King N."/>
            <person name="Lang F.B.F."/>
            <person name="Roger A.J."/>
            <person name="Ruiz-Trillo I."/>
            <person name="Lander E."/>
            <person name="Nusbaum C."/>
        </authorList>
    </citation>
    <scope>NUCLEOTIDE SEQUENCE [LARGE SCALE GENOMIC DNA]</scope>
    <source>
        <strain evidence="2 3">DAOM BR117</strain>
    </source>
</reference>
<evidence type="ECO:0000256" key="1">
    <source>
        <dbReference type="SAM" id="MobiDB-lite"/>
    </source>
</evidence>